<dbReference type="RefSeq" id="YP_009196015.1">
    <property type="nucleotide sequence ID" value="NC_028765.1"/>
</dbReference>
<accession>A0A0D3MV04</accession>
<protein>
    <submittedName>
        <fullName evidence="2">Uncharacterized protein</fullName>
    </submittedName>
</protein>
<organism evidence="2 3">
    <name type="scientific">Staphylococcus phage phiIPLA-RODI</name>
    <dbReference type="NCBI Taxonomy" id="1572703"/>
    <lineage>
        <taxon>Viruses</taxon>
        <taxon>Duplodnaviria</taxon>
        <taxon>Heunggongvirae</taxon>
        <taxon>Uroviricota</taxon>
        <taxon>Caudoviricetes</taxon>
        <taxon>Herelleviridae</taxon>
        <taxon>Twortvirinae</taxon>
        <taxon>Kayvirus</taxon>
        <taxon>Kayvirus rodi</taxon>
    </lineage>
</organism>
<name>A0A0D3MV04_9CAUD</name>
<evidence type="ECO:0000313" key="2">
    <source>
        <dbReference type="EMBL" id="AJA42141.1"/>
    </source>
</evidence>
<keyword evidence="1" id="KW-0175">Coiled coil</keyword>
<evidence type="ECO:0000313" key="3">
    <source>
        <dbReference type="Proteomes" id="UP000032690"/>
    </source>
</evidence>
<reference evidence="2 3" key="1">
    <citation type="journal article" date="2015" name="Appl. Environ. Microbiol.">
        <title>Two Phages, phiIPLA-RODI and phiIPLA-C1C, Lyse Mono- and Dual-Species Staphylococcal Biofilms.</title>
        <authorList>
            <person name="Gutierrez D."/>
            <person name="Vandenheuvel D."/>
            <person name="Martinez B."/>
            <person name="Rodriguez A."/>
            <person name="Lavigne R."/>
            <person name="Garcia P."/>
        </authorList>
    </citation>
    <scope>NUCLEOTIDE SEQUENCE [LARGE SCALE GENOMIC DNA]</scope>
</reference>
<dbReference type="KEGG" id="vg:26623287"/>
<feature type="coiled-coil region" evidence="1">
    <location>
        <begin position="11"/>
        <end position="118"/>
    </location>
</feature>
<dbReference type="GeneID" id="26623287"/>
<dbReference type="EMBL" id="KP027446">
    <property type="protein sequence ID" value="AJA42141.1"/>
    <property type="molecule type" value="Genomic_DNA"/>
</dbReference>
<sequence>MEVDGSRLLYLESCEGLVGSLKAENEQLKNRNTDLNEQVMNIQEKFEVTRMNLDSKTEMYNYIKANLHSLEEETSKIETENTQLRKILKETREFFVDKEKENAELIEQNIQLKKDKEEEL</sequence>
<proteinExistence type="predicted"/>
<dbReference type="Proteomes" id="UP000032690">
    <property type="component" value="Segment"/>
</dbReference>
<keyword evidence="3" id="KW-1185">Reference proteome</keyword>
<evidence type="ECO:0000256" key="1">
    <source>
        <dbReference type="SAM" id="Coils"/>
    </source>
</evidence>